<evidence type="ECO:0000256" key="4">
    <source>
        <dbReference type="ARBA" id="ARBA00022989"/>
    </source>
</evidence>
<dbReference type="PANTHER" id="PTHR12459">
    <property type="entry name" value="TRANSMEMBRANE PROTEIN 135-RELATED"/>
    <property type="match status" value="1"/>
</dbReference>
<evidence type="ECO:0000256" key="7">
    <source>
        <dbReference type="SAM" id="Phobius"/>
    </source>
</evidence>
<feature type="transmembrane region" description="Helical" evidence="7">
    <location>
        <begin position="287"/>
        <end position="310"/>
    </location>
</feature>
<feature type="transmembrane region" description="Helical" evidence="7">
    <location>
        <begin position="471"/>
        <end position="487"/>
    </location>
</feature>
<feature type="transmembrane region" description="Helical" evidence="7">
    <location>
        <begin position="440"/>
        <end position="459"/>
    </location>
</feature>
<dbReference type="InterPro" id="IPR031926">
    <property type="entry name" value="TMEM135_N"/>
</dbReference>
<keyword evidence="5 7" id="KW-0472">Membrane</keyword>
<evidence type="ECO:0000313" key="9">
    <source>
        <dbReference type="EMBL" id="KAJ3184310.1"/>
    </source>
</evidence>
<evidence type="ECO:0000256" key="1">
    <source>
        <dbReference type="ARBA" id="ARBA00004127"/>
    </source>
</evidence>
<comment type="subcellular location">
    <subcellularLocation>
        <location evidence="1">Endomembrane system</location>
        <topology evidence="1">Multi-pass membrane protein</topology>
    </subcellularLocation>
</comment>
<evidence type="ECO:0000259" key="8">
    <source>
        <dbReference type="Pfam" id="PF15982"/>
    </source>
</evidence>
<feature type="compositionally biased region" description="Pro residues" evidence="6">
    <location>
        <begin position="27"/>
        <end position="37"/>
    </location>
</feature>
<comment type="similarity">
    <text evidence="2">Belongs to the TMEM135 family.</text>
</comment>
<protein>
    <recommendedName>
        <fullName evidence="8">Transmembrane protein 135 N-terminal domain-containing protein</fullName>
    </recommendedName>
</protein>
<feature type="domain" description="Transmembrane protein 135 N-terminal" evidence="8">
    <location>
        <begin position="380"/>
        <end position="507"/>
    </location>
</feature>
<evidence type="ECO:0000256" key="5">
    <source>
        <dbReference type="ARBA" id="ARBA00023136"/>
    </source>
</evidence>
<keyword evidence="3 7" id="KW-0812">Transmembrane</keyword>
<feature type="region of interest" description="Disordered" evidence="6">
    <location>
        <begin position="1"/>
        <end position="48"/>
    </location>
</feature>
<evidence type="ECO:0000256" key="3">
    <source>
        <dbReference type="ARBA" id="ARBA00022692"/>
    </source>
</evidence>
<gene>
    <name evidence="9" type="ORF">HDU87_005158</name>
</gene>
<dbReference type="AlphaFoldDB" id="A0AAD5XUB4"/>
<feature type="compositionally biased region" description="Pro residues" evidence="6">
    <location>
        <begin position="1"/>
        <end position="11"/>
    </location>
</feature>
<dbReference type="PANTHER" id="PTHR12459:SF15">
    <property type="entry name" value="TRANSMEMBRANE PROTEIN 135"/>
    <property type="match status" value="1"/>
</dbReference>
<sequence>MSTPTPPPPTADLPLQPVGAQPQVPSSAPPSPPPTPTPTSIKAHRERSRSFVESLTNAQLPLYNPLFKPTARRILLSAVKAWSTGYAAAAVPTIVSLVLKQILGGGKGKAGKGGRVPLADLPARVIAILVASLRGRMPWFFMALIGGFRLFDRLSWEIVGRFGKGSAAAAEGLEMQKLISKEMVTENAIAKSAEEHVTTTSSGVSASPAAVTASHHHMPPIPPASHILTPTFVAAALSSALALLVVKPTQRADFAVFTLVRAVDSLASFQGRKIRDAMRARGVPQGFITNADAVVFIACCTQIMFCWFFFPQALPRNYVNWINKMGHMDPRVLRVVKYLGHGIMKKNRDDGYGHILGSYAVEIGRTFAEGDPKNGQISCNIIHADSPHCGRHLLEVWRDGFGDAMKLYIPVHLLPALIFHRNRFANRKEIGPTIANVARGAVQSSAFLATFIVLIWAPICGFRNALKTDGYIGPGMGSFLAGFSIFVERKSRRREIGLYCAPKALESAWWMLTRNKVKIPGAEFVMFATGMGYLLSSYQYHPKALRPAVRSALGFFLV</sequence>
<accession>A0AAD5XUB4</accession>
<dbReference type="Pfam" id="PF15982">
    <property type="entry name" value="TMEM135_C_rich"/>
    <property type="match status" value="1"/>
</dbReference>
<keyword evidence="10" id="KW-1185">Reference proteome</keyword>
<evidence type="ECO:0000313" key="10">
    <source>
        <dbReference type="Proteomes" id="UP001212152"/>
    </source>
</evidence>
<evidence type="ECO:0000256" key="2">
    <source>
        <dbReference type="ARBA" id="ARBA00008924"/>
    </source>
</evidence>
<name>A0AAD5XUB4_9FUNG</name>
<reference evidence="9" key="1">
    <citation type="submission" date="2020-05" db="EMBL/GenBank/DDBJ databases">
        <title>Phylogenomic resolution of chytrid fungi.</title>
        <authorList>
            <person name="Stajich J.E."/>
            <person name="Amses K."/>
            <person name="Simmons R."/>
            <person name="Seto K."/>
            <person name="Myers J."/>
            <person name="Bonds A."/>
            <person name="Quandt C.A."/>
            <person name="Barry K."/>
            <person name="Liu P."/>
            <person name="Grigoriev I."/>
            <person name="Longcore J.E."/>
            <person name="James T.Y."/>
        </authorList>
    </citation>
    <scope>NUCLEOTIDE SEQUENCE</scope>
    <source>
        <strain evidence="9">JEL0379</strain>
    </source>
</reference>
<keyword evidence="4 7" id="KW-1133">Transmembrane helix</keyword>
<comment type="caution">
    <text evidence="9">The sequence shown here is derived from an EMBL/GenBank/DDBJ whole genome shotgun (WGS) entry which is preliminary data.</text>
</comment>
<dbReference type="InterPro" id="IPR026749">
    <property type="entry name" value="Tmem135"/>
</dbReference>
<dbReference type="EMBL" id="JADGJQ010000004">
    <property type="protein sequence ID" value="KAJ3184310.1"/>
    <property type="molecule type" value="Genomic_DNA"/>
</dbReference>
<dbReference type="Proteomes" id="UP001212152">
    <property type="component" value="Unassembled WGS sequence"/>
</dbReference>
<proteinExistence type="inferred from homology"/>
<dbReference type="GO" id="GO:0012505">
    <property type="term" value="C:endomembrane system"/>
    <property type="evidence" value="ECO:0007669"/>
    <property type="project" value="UniProtKB-SubCell"/>
</dbReference>
<evidence type="ECO:0000256" key="6">
    <source>
        <dbReference type="SAM" id="MobiDB-lite"/>
    </source>
</evidence>
<organism evidence="9 10">
    <name type="scientific">Geranomyces variabilis</name>
    <dbReference type="NCBI Taxonomy" id="109894"/>
    <lineage>
        <taxon>Eukaryota</taxon>
        <taxon>Fungi</taxon>
        <taxon>Fungi incertae sedis</taxon>
        <taxon>Chytridiomycota</taxon>
        <taxon>Chytridiomycota incertae sedis</taxon>
        <taxon>Chytridiomycetes</taxon>
        <taxon>Spizellomycetales</taxon>
        <taxon>Powellomycetaceae</taxon>
        <taxon>Geranomyces</taxon>
    </lineage>
</organism>